<sequence>MAFEYSQEVCDDYEKLFEAEKGHDVIICAGEDENMKEIHAHSLILCTRSQYFCAAFYNDWVEKKDGIYTFKKPNISPQLFKIILRFIYCGKIDLTNLQGPEILKLLIAVDELNIQTLIICVQKHLINYKEFLQENFMEILQMVYHNELFIDLLDYCLEKIEILFDSDKFLSLEASLLEFLLKRDDLNLNEIKIWDGLIKWGLSQEELSQDISKWNKDVISILKRILCKFIPLIRFYEISSEDYINKVKPYEEILSKELREEILKFHQDPEYKPMLNLLPRHFVDSIIVNRKHITLFVNWINKGSDDPISYKFNLLYRASRDGNSAEAFHAKCDNKGATIVVVKIKNSEQIVGGYNPLFWNLSDSGKSTRNSFIFSFENKNDLQTAKVVYSYGSKYSIYCGAVNGPVFGCNDLYVNYVNHPDVWISTCTSCYPKLNIPRRMAVTDYEQTCKDFVCHYFLCSKDSNIHYES</sequence>
<evidence type="ECO:0000259" key="2">
    <source>
        <dbReference type="PROSITE" id="PS51886"/>
    </source>
</evidence>
<dbReference type="InterPro" id="IPR011333">
    <property type="entry name" value="SKP1/BTB/POZ_sf"/>
</dbReference>
<dbReference type="SMART" id="SM00225">
    <property type="entry name" value="BTB"/>
    <property type="match status" value="1"/>
</dbReference>
<proteinExistence type="predicted"/>
<accession>A0A2Z6RM82</accession>
<dbReference type="InterPro" id="IPR006571">
    <property type="entry name" value="TLDc_dom"/>
</dbReference>
<protein>
    <recommendedName>
        <fullName evidence="5">BTB domain-containing protein</fullName>
    </recommendedName>
</protein>
<comment type="caution">
    <text evidence="3">The sequence shown here is derived from an EMBL/GenBank/DDBJ whole genome shotgun (WGS) entry which is preliminary data.</text>
</comment>
<evidence type="ECO:0008006" key="5">
    <source>
        <dbReference type="Google" id="ProtNLM"/>
    </source>
</evidence>
<keyword evidence="4" id="KW-1185">Reference proteome</keyword>
<dbReference type="Proteomes" id="UP000247702">
    <property type="component" value="Unassembled WGS sequence"/>
</dbReference>
<evidence type="ECO:0000259" key="1">
    <source>
        <dbReference type="PROSITE" id="PS50097"/>
    </source>
</evidence>
<dbReference type="SUPFAM" id="SSF54695">
    <property type="entry name" value="POZ domain"/>
    <property type="match status" value="1"/>
</dbReference>
<feature type="domain" description="TLDc" evidence="2">
    <location>
        <begin position="286"/>
        <end position="469"/>
    </location>
</feature>
<dbReference type="Pfam" id="PF00651">
    <property type="entry name" value="BTB"/>
    <property type="match status" value="1"/>
</dbReference>
<dbReference type="EMBL" id="BEXD01003791">
    <property type="protein sequence ID" value="GBC02023.1"/>
    <property type="molecule type" value="Genomic_DNA"/>
</dbReference>
<gene>
    <name evidence="3" type="ORF">RclHR1_04410016</name>
</gene>
<dbReference type="PANTHER" id="PTHR24410:SF23">
    <property type="entry name" value="BTB DOMAIN-CONTAINING PROTEIN-RELATED"/>
    <property type="match status" value="1"/>
</dbReference>
<dbReference type="CDD" id="cd18186">
    <property type="entry name" value="BTB_POZ_ZBTB_KLHL-like"/>
    <property type="match status" value="1"/>
</dbReference>
<dbReference type="PROSITE" id="PS50097">
    <property type="entry name" value="BTB"/>
    <property type="match status" value="1"/>
</dbReference>
<dbReference type="Pfam" id="PF07534">
    <property type="entry name" value="TLD"/>
    <property type="match status" value="1"/>
</dbReference>
<dbReference type="Gene3D" id="3.30.710.10">
    <property type="entry name" value="Potassium Channel Kv1.1, Chain A"/>
    <property type="match status" value="1"/>
</dbReference>
<evidence type="ECO:0000313" key="3">
    <source>
        <dbReference type="EMBL" id="GBC02023.1"/>
    </source>
</evidence>
<dbReference type="SMART" id="SM00584">
    <property type="entry name" value="TLDc"/>
    <property type="match status" value="1"/>
</dbReference>
<organism evidence="3 4">
    <name type="scientific">Rhizophagus clarus</name>
    <dbReference type="NCBI Taxonomy" id="94130"/>
    <lineage>
        <taxon>Eukaryota</taxon>
        <taxon>Fungi</taxon>
        <taxon>Fungi incertae sedis</taxon>
        <taxon>Mucoromycota</taxon>
        <taxon>Glomeromycotina</taxon>
        <taxon>Glomeromycetes</taxon>
        <taxon>Glomerales</taxon>
        <taxon>Glomeraceae</taxon>
        <taxon>Rhizophagus</taxon>
    </lineage>
</organism>
<dbReference type="InterPro" id="IPR051481">
    <property type="entry name" value="BTB-POZ/Galectin-3-binding"/>
</dbReference>
<dbReference type="PANTHER" id="PTHR24410">
    <property type="entry name" value="HL07962P-RELATED"/>
    <property type="match status" value="1"/>
</dbReference>
<reference evidence="3 4" key="1">
    <citation type="submission" date="2017-11" db="EMBL/GenBank/DDBJ databases">
        <title>The genome of Rhizophagus clarus HR1 reveals common genetic basis of auxotrophy among arbuscular mycorrhizal fungi.</title>
        <authorList>
            <person name="Kobayashi Y."/>
        </authorList>
    </citation>
    <scope>NUCLEOTIDE SEQUENCE [LARGE SCALE GENOMIC DNA]</scope>
    <source>
        <strain evidence="3 4">HR1</strain>
    </source>
</reference>
<dbReference type="PROSITE" id="PS51886">
    <property type="entry name" value="TLDC"/>
    <property type="match status" value="1"/>
</dbReference>
<feature type="domain" description="BTB" evidence="1">
    <location>
        <begin position="23"/>
        <end position="96"/>
    </location>
</feature>
<dbReference type="Gene3D" id="1.25.40.420">
    <property type="match status" value="1"/>
</dbReference>
<evidence type="ECO:0000313" key="4">
    <source>
        <dbReference type="Proteomes" id="UP000247702"/>
    </source>
</evidence>
<dbReference type="AlphaFoldDB" id="A0A2Z6RM82"/>
<name>A0A2Z6RM82_9GLOM</name>
<dbReference type="InterPro" id="IPR000210">
    <property type="entry name" value="BTB/POZ_dom"/>
</dbReference>